<feature type="domain" description="EF-hand" evidence="17">
    <location>
        <begin position="460"/>
        <end position="495"/>
    </location>
</feature>
<dbReference type="Gene3D" id="3.30.200.20">
    <property type="entry name" value="Phosphorylase Kinase, domain 1"/>
    <property type="match status" value="1"/>
</dbReference>
<dbReference type="CDD" id="cd05467">
    <property type="entry name" value="CBM20"/>
    <property type="match status" value="1"/>
</dbReference>
<dbReference type="SMART" id="SM00054">
    <property type="entry name" value="EFh"/>
    <property type="match status" value="3"/>
</dbReference>
<evidence type="ECO:0000256" key="4">
    <source>
        <dbReference type="ARBA" id="ARBA00022527"/>
    </source>
</evidence>
<dbReference type="PROSITE" id="PS00107">
    <property type="entry name" value="PROTEIN_KINASE_ATP"/>
    <property type="match status" value="1"/>
</dbReference>
<dbReference type="InterPro" id="IPR011009">
    <property type="entry name" value="Kinase-like_dom_sf"/>
</dbReference>
<dbReference type="InterPro" id="IPR018247">
    <property type="entry name" value="EF_Hand_1_Ca_BS"/>
</dbReference>
<evidence type="ECO:0000256" key="7">
    <source>
        <dbReference type="ARBA" id="ARBA00022737"/>
    </source>
</evidence>
<evidence type="ECO:0000256" key="2">
    <source>
        <dbReference type="ARBA" id="ARBA00011245"/>
    </source>
</evidence>
<dbReference type="EC" id="2.7.11.1" evidence="3"/>
<evidence type="ECO:0000313" key="20">
    <source>
        <dbReference type="Proteomes" id="UP000604046"/>
    </source>
</evidence>
<evidence type="ECO:0000259" key="18">
    <source>
        <dbReference type="PROSITE" id="PS51166"/>
    </source>
</evidence>
<evidence type="ECO:0000259" key="16">
    <source>
        <dbReference type="PROSITE" id="PS50011"/>
    </source>
</evidence>
<comment type="caution">
    <text evidence="19">The sequence shown here is derived from an EMBL/GenBank/DDBJ whole genome shotgun (WGS) entry which is preliminary data.</text>
</comment>
<dbReference type="InterPro" id="IPR013783">
    <property type="entry name" value="Ig-like_fold"/>
</dbReference>
<dbReference type="CDD" id="cd05117">
    <property type="entry name" value="STKc_CAMK"/>
    <property type="match status" value="1"/>
</dbReference>
<dbReference type="Gene3D" id="1.10.510.10">
    <property type="entry name" value="Transferase(Phosphotransferase) domain 1"/>
    <property type="match status" value="1"/>
</dbReference>
<dbReference type="GO" id="GO:0005509">
    <property type="term" value="F:calcium ion binding"/>
    <property type="evidence" value="ECO:0007669"/>
    <property type="project" value="InterPro"/>
</dbReference>
<dbReference type="Gene3D" id="1.10.238.10">
    <property type="entry name" value="EF-hand"/>
    <property type="match status" value="2"/>
</dbReference>
<reference evidence="19" key="1">
    <citation type="submission" date="2021-02" db="EMBL/GenBank/DDBJ databases">
        <authorList>
            <person name="Dougan E. K."/>
            <person name="Rhodes N."/>
            <person name="Thang M."/>
            <person name="Chan C."/>
        </authorList>
    </citation>
    <scope>NUCLEOTIDE SEQUENCE</scope>
</reference>
<feature type="domain" description="Protein kinase" evidence="16">
    <location>
        <begin position="157"/>
        <end position="414"/>
    </location>
</feature>
<evidence type="ECO:0000313" key="19">
    <source>
        <dbReference type="EMBL" id="CAE7507739.1"/>
    </source>
</evidence>
<comment type="catalytic activity">
    <reaction evidence="14">
        <text>L-seryl-[protein] + ATP = O-phospho-L-seryl-[protein] + ADP + H(+)</text>
        <dbReference type="Rhea" id="RHEA:17989"/>
        <dbReference type="Rhea" id="RHEA-COMP:9863"/>
        <dbReference type="Rhea" id="RHEA-COMP:11604"/>
        <dbReference type="ChEBI" id="CHEBI:15378"/>
        <dbReference type="ChEBI" id="CHEBI:29999"/>
        <dbReference type="ChEBI" id="CHEBI:30616"/>
        <dbReference type="ChEBI" id="CHEBI:83421"/>
        <dbReference type="ChEBI" id="CHEBI:456216"/>
        <dbReference type="EC" id="2.7.11.1"/>
    </reaction>
</comment>
<feature type="domain" description="EF-hand" evidence="17">
    <location>
        <begin position="530"/>
        <end position="565"/>
    </location>
</feature>
<feature type="binding site" evidence="15">
    <location>
        <position position="190"/>
    </location>
    <ligand>
        <name>ATP</name>
        <dbReference type="ChEBI" id="CHEBI:30616"/>
    </ligand>
</feature>
<keyword evidence="20" id="KW-1185">Reference proteome</keyword>
<gene>
    <name evidence="19" type="primary">CPK3</name>
    <name evidence="19" type="ORF">SNAT2548_LOCUS28434</name>
</gene>
<evidence type="ECO:0000256" key="3">
    <source>
        <dbReference type="ARBA" id="ARBA00012513"/>
    </source>
</evidence>
<dbReference type="InterPro" id="IPR002048">
    <property type="entry name" value="EF_hand_dom"/>
</dbReference>
<dbReference type="GO" id="GO:0004674">
    <property type="term" value="F:protein serine/threonine kinase activity"/>
    <property type="evidence" value="ECO:0007669"/>
    <property type="project" value="UniProtKB-KW"/>
</dbReference>
<dbReference type="SMART" id="SM00220">
    <property type="entry name" value="S_TKc"/>
    <property type="match status" value="1"/>
</dbReference>
<evidence type="ECO:0000256" key="6">
    <source>
        <dbReference type="ARBA" id="ARBA00022723"/>
    </source>
</evidence>
<evidence type="ECO:0000256" key="1">
    <source>
        <dbReference type="ARBA" id="ARBA00001946"/>
    </source>
</evidence>
<accession>A0A812SYK2</accession>
<comment type="cofactor">
    <cofactor evidence="1">
        <name>Mg(2+)</name>
        <dbReference type="ChEBI" id="CHEBI:18420"/>
    </cofactor>
</comment>
<dbReference type="Pfam" id="PF00069">
    <property type="entry name" value="Pkinase"/>
    <property type="match status" value="1"/>
</dbReference>
<keyword evidence="5" id="KW-0808">Transferase</keyword>
<dbReference type="PROSITE" id="PS50011">
    <property type="entry name" value="PROTEIN_KINASE_DOM"/>
    <property type="match status" value="1"/>
</dbReference>
<keyword evidence="9" id="KW-0418">Kinase</keyword>
<comment type="similarity">
    <text evidence="12">Belongs to the protein kinase superfamily. Ser/Thr protein kinase family. CDPK subfamily.</text>
</comment>
<keyword evidence="11 15" id="KW-0067">ATP-binding</keyword>
<feature type="domain" description="CBM20" evidence="18">
    <location>
        <begin position="1"/>
        <end position="103"/>
    </location>
</feature>
<dbReference type="GO" id="GO:2001070">
    <property type="term" value="F:starch binding"/>
    <property type="evidence" value="ECO:0007669"/>
    <property type="project" value="InterPro"/>
</dbReference>
<dbReference type="SUPFAM" id="SSF47473">
    <property type="entry name" value="EF-hand"/>
    <property type="match status" value="1"/>
</dbReference>
<dbReference type="InterPro" id="IPR013784">
    <property type="entry name" value="Carb-bd-like_fold"/>
</dbReference>
<evidence type="ECO:0000256" key="15">
    <source>
        <dbReference type="PROSITE-ProRule" id="PRU10141"/>
    </source>
</evidence>
<sequence>MVVRVEAECSFTHDGDQVCLCGSNPHLGDWEASKALELKTGPKLWPRWTAEVAQKVVGAEFKLIIKRRDGAVEWESLPDNRSWPDVPDGSKLCFRYGDPDLQVAKEPRVKFDDEEGKDSKVLPVPRGHRAKSHLDIRQRLVYNSSDKFKKNIEDRFDLDTDLLGEGGFGRVFKACDKETGASRAVKVVLKSRVTHMEEVKQELQLMQSMDHPNIVRLYGVYEDHCNLYLVMELCEGGELFDRLADGNFLTEPVARKIMKQIFSSIAYCHSRGVVHRDLKPENFVLMSKTREVDQTPLKLIDFGLATYCRDDQTLSTAVGTPYYVAPEMLGHTYGKGVDIWSSGVIMYALHCGRLPFVGRTDIDILRKVKRGQYSFDGPIWDKVSALAKDLIGQCLEMNTEKRITALDAMAHGWFKSGAGAAASDCCVFDEDVLVNLKAFSMANRFKKAALIAVAYHLTADERHELRQTFTKMDKNGDGFLSLAEIEEGLKPHVEQSGTKLTELFKGLANPQGKLEYTQFIAAAMDQQLQKDEELCWRAFKAFDKDGSGSITVSELKQVLQGDELSKVMEGQSIESTAKIFESMDKDSNGTVSFSEFMDTLHSTAILEPQSPTHSSIYGKAAPARSLGALISAAEG</sequence>
<dbReference type="AlphaFoldDB" id="A0A812SYK2"/>
<dbReference type="PROSITE" id="PS00018">
    <property type="entry name" value="EF_HAND_1"/>
    <property type="match status" value="3"/>
</dbReference>
<dbReference type="PROSITE" id="PS50222">
    <property type="entry name" value="EF_HAND_2"/>
    <property type="match status" value="3"/>
</dbReference>
<dbReference type="SUPFAM" id="SSF56112">
    <property type="entry name" value="Protein kinase-like (PK-like)"/>
    <property type="match status" value="1"/>
</dbReference>
<dbReference type="Pfam" id="PF13202">
    <property type="entry name" value="EF-hand_5"/>
    <property type="match status" value="1"/>
</dbReference>
<evidence type="ECO:0000256" key="11">
    <source>
        <dbReference type="ARBA" id="ARBA00022840"/>
    </source>
</evidence>
<comment type="subunit">
    <text evidence="2">Monomer.</text>
</comment>
<evidence type="ECO:0000256" key="9">
    <source>
        <dbReference type="ARBA" id="ARBA00022777"/>
    </source>
</evidence>
<dbReference type="PANTHER" id="PTHR24349">
    <property type="entry name" value="SERINE/THREONINE-PROTEIN KINASE"/>
    <property type="match status" value="1"/>
</dbReference>
<dbReference type="Proteomes" id="UP000604046">
    <property type="component" value="Unassembled WGS sequence"/>
</dbReference>
<dbReference type="Gene3D" id="2.60.40.10">
    <property type="entry name" value="Immunoglobulins"/>
    <property type="match status" value="1"/>
</dbReference>
<evidence type="ECO:0000256" key="13">
    <source>
        <dbReference type="ARBA" id="ARBA00047899"/>
    </source>
</evidence>
<keyword evidence="4" id="KW-0723">Serine/threonine-protein kinase</keyword>
<dbReference type="InterPro" id="IPR050205">
    <property type="entry name" value="CDPK_Ser/Thr_kinases"/>
</dbReference>
<proteinExistence type="inferred from homology"/>
<dbReference type="OrthoDB" id="419455at2759"/>
<keyword evidence="10" id="KW-0106">Calcium</keyword>
<protein>
    <recommendedName>
        <fullName evidence="3">non-specific serine/threonine protein kinase</fullName>
        <ecNumber evidence="3">2.7.11.1</ecNumber>
    </recommendedName>
</protein>
<dbReference type="InterPro" id="IPR008271">
    <property type="entry name" value="Ser/Thr_kinase_AS"/>
</dbReference>
<dbReference type="Pfam" id="PF00686">
    <property type="entry name" value="CBM_20"/>
    <property type="match status" value="1"/>
</dbReference>
<keyword evidence="7" id="KW-0677">Repeat</keyword>
<dbReference type="FunFam" id="1.10.510.10:FF:000571">
    <property type="entry name" value="Maternal embryonic leucine zipper kinase"/>
    <property type="match status" value="1"/>
</dbReference>
<comment type="catalytic activity">
    <reaction evidence="13">
        <text>L-threonyl-[protein] + ATP = O-phospho-L-threonyl-[protein] + ADP + H(+)</text>
        <dbReference type="Rhea" id="RHEA:46608"/>
        <dbReference type="Rhea" id="RHEA-COMP:11060"/>
        <dbReference type="Rhea" id="RHEA-COMP:11605"/>
        <dbReference type="ChEBI" id="CHEBI:15378"/>
        <dbReference type="ChEBI" id="CHEBI:30013"/>
        <dbReference type="ChEBI" id="CHEBI:30616"/>
        <dbReference type="ChEBI" id="CHEBI:61977"/>
        <dbReference type="ChEBI" id="CHEBI:456216"/>
        <dbReference type="EC" id="2.7.11.1"/>
    </reaction>
</comment>
<evidence type="ECO:0000256" key="5">
    <source>
        <dbReference type="ARBA" id="ARBA00022679"/>
    </source>
</evidence>
<dbReference type="GO" id="GO:0005524">
    <property type="term" value="F:ATP binding"/>
    <property type="evidence" value="ECO:0007669"/>
    <property type="project" value="UniProtKB-UniRule"/>
</dbReference>
<dbReference type="EMBL" id="CAJNDS010002516">
    <property type="protein sequence ID" value="CAE7507739.1"/>
    <property type="molecule type" value="Genomic_DNA"/>
</dbReference>
<organism evidence="19 20">
    <name type="scientific">Symbiodinium natans</name>
    <dbReference type="NCBI Taxonomy" id="878477"/>
    <lineage>
        <taxon>Eukaryota</taxon>
        <taxon>Sar</taxon>
        <taxon>Alveolata</taxon>
        <taxon>Dinophyceae</taxon>
        <taxon>Suessiales</taxon>
        <taxon>Symbiodiniaceae</taxon>
        <taxon>Symbiodinium</taxon>
    </lineage>
</organism>
<keyword evidence="6" id="KW-0479">Metal-binding</keyword>
<dbReference type="InterPro" id="IPR000719">
    <property type="entry name" value="Prot_kinase_dom"/>
</dbReference>
<dbReference type="Pfam" id="PF13499">
    <property type="entry name" value="EF-hand_7"/>
    <property type="match status" value="1"/>
</dbReference>
<dbReference type="PROSITE" id="PS00108">
    <property type="entry name" value="PROTEIN_KINASE_ST"/>
    <property type="match status" value="1"/>
</dbReference>
<feature type="domain" description="EF-hand" evidence="17">
    <location>
        <begin position="571"/>
        <end position="606"/>
    </location>
</feature>
<evidence type="ECO:0000259" key="17">
    <source>
        <dbReference type="PROSITE" id="PS50222"/>
    </source>
</evidence>
<evidence type="ECO:0000256" key="12">
    <source>
        <dbReference type="ARBA" id="ARBA00024334"/>
    </source>
</evidence>
<dbReference type="InterPro" id="IPR017441">
    <property type="entry name" value="Protein_kinase_ATP_BS"/>
</dbReference>
<dbReference type="InterPro" id="IPR002044">
    <property type="entry name" value="CBM20"/>
</dbReference>
<dbReference type="PROSITE" id="PS51166">
    <property type="entry name" value="CBM20"/>
    <property type="match status" value="1"/>
</dbReference>
<dbReference type="FunFam" id="3.30.200.20:FF:000315">
    <property type="entry name" value="Calcium-dependent protein kinase 3"/>
    <property type="match status" value="1"/>
</dbReference>
<evidence type="ECO:0000256" key="14">
    <source>
        <dbReference type="ARBA" id="ARBA00048679"/>
    </source>
</evidence>
<evidence type="ECO:0000256" key="10">
    <source>
        <dbReference type="ARBA" id="ARBA00022837"/>
    </source>
</evidence>
<dbReference type="InterPro" id="IPR011992">
    <property type="entry name" value="EF-hand-dom_pair"/>
</dbReference>
<dbReference type="SUPFAM" id="SSF49452">
    <property type="entry name" value="Starch-binding domain-like"/>
    <property type="match status" value="1"/>
</dbReference>
<name>A0A812SYK2_9DINO</name>
<evidence type="ECO:0000256" key="8">
    <source>
        <dbReference type="ARBA" id="ARBA00022741"/>
    </source>
</evidence>
<dbReference type="SMART" id="SM01065">
    <property type="entry name" value="CBM_2"/>
    <property type="match status" value="1"/>
</dbReference>
<dbReference type="CDD" id="cd00051">
    <property type="entry name" value="EFh"/>
    <property type="match status" value="1"/>
</dbReference>
<keyword evidence="8 15" id="KW-0547">Nucleotide-binding</keyword>